<evidence type="ECO:0000313" key="3">
    <source>
        <dbReference type="EMBL" id="MCU7694157.1"/>
    </source>
</evidence>
<protein>
    <submittedName>
        <fullName evidence="3">DUF4488 domain-containing protein</fullName>
    </submittedName>
</protein>
<accession>A0AAE3IQX1</accession>
<feature type="signal peptide" evidence="1">
    <location>
        <begin position="1"/>
        <end position="24"/>
    </location>
</feature>
<dbReference type="Pfam" id="PF14869">
    <property type="entry name" value="DUF4488"/>
    <property type="match status" value="1"/>
</dbReference>
<dbReference type="RefSeq" id="WP_263037643.1">
    <property type="nucleotide sequence ID" value="NZ_JAOTPL010000007.1"/>
</dbReference>
<name>A0AAE3IQX1_9BACT</name>
<dbReference type="Proteomes" id="UP001209317">
    <property type="component" value="Unassembled WGS sequence"/>
</dbReference>
<evidence type="ECO:0000313" key="4">
    <source>
        <dbReference type="Proteomes" id="UP001209317"/>
    </source>
</evidence>
<organism evidence="3 4">
    <name type="scientific">Haoranjiania flava</name>
    <dbReference type="NCBI Taxonomy" id="1856322"/>
    <lineage>
        <taxon>Bacteria</taxon>
        <taxon>Pseudomonadati</taxon>
        <taxon>Bacteroidota</taxon>
        <taxon>Chitinophagia</taxon>
        <taxon>Chitinophagales</taxon>
        <taxon>Chitinophagaceae</taxon>
        <taxon>Haoranjiania</taxon>
    </lineage>
</organism>
<reference evidence="3" key="1">
    <citation type="submission" date="2022-10" db="EMBL/GenBank/DDBJ databases">
        <authorList>
            <person name="Kim H.S."/>
            <person name="Kim J.-S."/>
            <person name="Suh M.K."/>
            <person name="Eom M.K."/>
            <person name="Lee J.-S."/>
        </authorList>
    </citation>
    <scope>NUCLEOTIDE SEQUENCE</scope>
    <source>
        <strain evidence="3">LIP-5</strain>
    </source>
</reference>
<dbReference type="Gene3D" id="2.40.128.490">
    <property type="entry name" value="Uncharacterised protein PF14869, DUF4488"/>
    <property type="match status" value="1"/>
</dbReference>
<comment type="caution">
    <text evidence="3">The sequence shown here is derived from an EMBL/GenBank/DDBJ whole genome shotgun (WGS) entry which is preliminary data.</text>
</comment>
<proteinExistence type="predicted"/>
<gene>
    <name evidence="3" type="ORF">OD355_06475</name>
</gene>
<dbReference type="AlphaFoldDB" id="A0AAE3IQX1"/>
<keyword evidence="1" id="KW-0732">Signal</keyword>
<keyword evidence="4" id="KW-1185">Reference proteome</keyword>
<evidence type="ECO:0000259" key="2">
    <source>
        <dbReference type="Pfam" id="PF14869"/>
    </source>
</evidence>
<feature type="domain" description="DUF4488" evidence="2">
    <location>
        <begin position="34"/>
        <end position="107"/>
    </location>
</feature>
<feature type="chain" id="PRO_5041982478" evidence="1">
    <location>
        <begin position="25"/>
        <end position="114"/>
    </location>
</feature>
<evidence type="ECO:0000256" key="1">
    <source>
        <dbReference type="SAM" id="SignalP"/>
    </source>
</evidence>
<dbReference type="EMBL" id="JAOTPL010000007">
    <property type="protein sequence ID" value="MCU7694157.1"/>
    <property type="molecule type" value="Genomic_DNA"/>
</dbReference>
<dbReference type="InterPro" id="IPR027991">
    <property type="entry name" value="DUF4488"/>
</dbReference>
<sequence>MKKYITPLIIICTCMLAFSSVTIAQNALMNMQKFEGVWQVSMQNTNTATKFMSPVTNDFKIFYANGSFKHIVYSKHNYVEVSRGNISITSDYIYTEELDKHIGAPNVKKRLCYL</sequence>